<proteinExistence type="predicted"/>
<dbReference type="PANTHER" id="PTHR13182:SF8">
    <property type="entry name" value="CYTOPLASMIC 60S SUBUNIT BIOGENESIS FACTOR ZNF622"/>
    <property type="match status" value="1"/>
</dbReference>
<feature type="region of interest" description="Disordered" evidence="1">
    <location>
        <begin position="247"/>
        <end position="266"/>
    </location>
</feature>
<gene>
    <name evidence="3" type="ORF">PODCO_406330</name>
</gene>
<feature type="region of interest" description="Disordered" evidence="1">
    <location>
        <begin position="322"/>
        <end position="357"/>
    </location>
</feature>
<protein>
    <recommendedName>
        <fullName evidence="2">ZN622/Rei1/Reh1 zinc finger C2H2-type domain-containing protein</fullName>
    </recommendedName>
</protein>
<dbReference type="EMBL" id="LR026967">
    <property type="protein sequence ID" value="VBB80253.1"/>
    <property type="molecule type" value="Genomic_DNA"/>
</dbReference>
<evidence type="ECO:0000256" key="1">
    <source>
        <dbReference type="SAM" id="MobiDB-lite"/>
    </source>
</evidence>
<feature type="compositionally biased region" description="Polar residues" evidence="1">
    <location>
        <begin position="335"/>
        <end position="345"/>
    </location>
</feature>
<name>A0ABY6SC01_PODCO</name>
<feature type="region of interest" description="Disordered" evidence="1">
    <location>
        <begin position="282"/>
        <end position="307"/>
    </location>
</feature>
<keyword evidence="4" id="KW-1185">Reference proteome</keyword>
<feature type="compositionally biased region" description="Acidic residues" evidence="1">
    <location>
        <begin position="324"/>
        <end position="334"/>
    </location>
</feature>
<feature type="compositionally biased region" description="Low complexity" evidence="1">
    <location>
        <begin position="78"/>
        <end position="94"/>
    </location>
</feature>
<evidence type="ECO:0000313" key="4">
    <source>
        <dbReference type="Proteomes" id="UP000280685"/>
    </source>
</evidence>
<dbReference type="PANTHER" id="PTHR13182">
    <property type="entry name" value="ZINC FINGER PROTEIN 622"/>
    <property type="match status" value="1"/>
</dbReference>
<feature type="domain" description="ZN622/Rei1/Reh1 zinc finger C2H2-type" evidence="2">
    <location>
        <begin position="147"/>
        <end position="241"/>
    </location>
</feature>
<evidence type="ECO:0000259" key="2">
    <source>
        <dbReference type="Pfam" id="PF12756"/>
    </source>
</evidence>
<feature type="compositionally biased region" description="Basic and acidic residues" evidence="1">
    <location>
        <begin position="247"/>
        <end position="256"/>
    </location>
</feature>
<feature type="compositionally biased region" description="Low complexity" evidence="1">
    <location>
        <begin position="116"/>
        <end position="134"/>
    </location>
</feature>
<dbReference type="Pfam" id="PF12756">
    <property type="entry name" value="zf-C2H2_2"/>
    <property type="match status" value="1"/>
</dbReference>
<feature type="region of interest" description="Disordered" evidence="1">
    <location>
        <begin position="67"/>
        <end position="98"/>
    </location>
</feature>
<feature type="compositionally biased region" description="Polar residues" evidence="1">
    <location>
        <begin position="67"/>
        <end position="77"/>
    </location>
</feature>
<dbReference type="InterPro" id="IPR040025">
    <property type="entry name" value="Znf622/Rei1/Reh1"/>
</dbReference>
<dbReference type="InterPro" id="IPR041661">
    <property type="entry name" value="ZN622/Rei1/Reh1_Znf-C2H2"/>
</dbReference>
<accession>A0ABY6SC01</accession>
<feature type="region of interest" description="Disordered" evidence="1">
    <location>
        <begin position="116"/>
        <end position="137"/>
    </location>
</feature>
<organism evidence="3 4">
    <name type="scientific">Podospora comata</name>
    <dbReference type="NCBI Taxonomy" id="48703"/>
    <lineage>
        <taxon>Eukaryota</taxon>
        <taxon>Fungi</taxon>
        <taxon>Dikarya</taxon>
        <taxon>Ascomycota</taxon>
        <taxon>Pezizomycotina</taxon>
        <taxon>Sordariomycetes</taxon>
        <taxon>Sordariomycetidae</taxon>
        <taxon>Sordariales</taxon>
        <taxon>Podosporaceae</taxon>
        <taxon>Podospora</taxon>
    </lineage>
</organism>
<evidence type="ECO:0000313" key="3">
    <source>
        <dbReference type="EMBL" id="VBB80253.1"/>
    </source>
</evidence>
<reference evidence="3" key="1">
    <citation type="submission" date="2018-02" db="EMBL/GenBank/DDBJ databases">
        <authorList>
            <person name="Silar P."/>
        </authorList>
    </citation>
    <scope>NUCLEOTIDE SEQUENCE [LARGE SCALE GENOMIC DNA]</scope>
    <source>
        <strain evidence="3">T</strain>
    </source>
</reference>
<dbReference type="Proteomes" id="UP000280685">
    <property type="component" value="Chromosome 4"/>
</dbReference>
<sequence>MNHFHCAALSLVRSTTRWRCSMPLHHIWLAPSRCKPLGQPIHTIMVHLSSKSRDIKQVEHHFRQKLGLSSSQGINTLPSPAAAPSGPHHPNHSSTNTSLILMPDTATATTTTATTTNMALSSSPNSRSSTPESNLSHSSIPPFIPGQCLFCLHLSSSFLDGIEHMQKSHGLFIPHRQLFSTENLEALFEYLHLIIFEYHECIKCGTTRSSVQAMQQHMTGKPGHCTFDISDPESEFAELYRGILKGRETDGQKGDQESTSNPWNQARAVQVDEDSLRLPSGRIISKKSSVMPPSPSATNASRLRHNRTRVSAAAAEIRYAMGEESSDHEDEEESVQPSNSETTPGAQVVLSKREKKRARDMEAYQLTRMSANDRTSLMHLPVSQQRALLATQLRHQEKMQTEERRQRAKIDRKGNKNLYAYWNTETPVYLCG</sequence>